<sequence>MYVYLLTNPTRTVLYTGVTNDLERRLYEHSQGLGEAGRFTGRYQCNLLVYFEMLPDAQQAIAREKEIKGWSRAKKEQLIATLNPTWVPIELGTWDGGNTAAGN</sequence>
<comment type="similarity">
    <text evidence="1">Belongs to the UPF0213 family.</text>
</comment>
<feature type="domain" description="GIY-YIG" evidence="2">
    <location>
        <begin position="1"/>
        <end position="77"/>
    </location>
</feature>
<dbReference type="RefSeq" id="WP_308428044.1">
    <property type="nucleotide sequence ID" value="NZ_BMGS01000003.1"/>
</dbReference>
<evidence type="ECO:0000313" key="3">
    <source>
        <dbReference type="EMBL" id="GGG40115.1"/>
    </source>
</evidence>
<evidence type="ECO:0000259" key="2">
    <source>
        <dbReference type="PROSITE" id="PS50164"/>
    </source>
</evidence>
<accession>A0ABQ1WPG1</accession>
<evidence type="ECO:0000313" key="4">
    <source>
        <dbReference type="Proteomes" id="UP000601361"/>
    </source>
</evidence>
<protein>
    <submittedName>
        <fullName evidence="3">Nuclease</fullName>
    </submittedName>
</protein>
<dbReference type="Proteomes" id="UP000601361">
    <property type="component" value="Unassembled WGS sequence"/>
</dbReference>
<comment type="caution">
    <text evidence="3">The sequence shown here is derived from an EMBL/GenBank/DDBJ whole genome shotgun (WGS) entry which is preliminary data.</text>
</comment>
<dbReference type="PANTHER" id="PTHR34477">
    <property type="entry name" value="UPF0213 PROTEIN YHBQ"/>
    <property type="match status" value="1"/>
</dbReference>
<reference evidence="4" key="1">
    <citation type="journal article" date="2019" name="Int. J. Syst. Evol. Microbiol.">
        <title>The Global Catalogue of Microorganisms (GCM) 10K type strain sequencing project: providing services to taxonomists for standard genome sequencing and annotation.</title>
        <authorList>
            <consortium name="The Broad Institute Genomics Platform"/>
            <consortium name="The Broad Institute Genome Sequencing Center for Infectious Disease"/>
            <person name="Wu L."/>
            <person name="Ma J."/>
        </authorList>
    </citation>
    <scope>NUCLEOTIDE SEQUENCE [LARGE SCALE GENOMIC DNA]</scope>
    <source>
        <strain evidence="4">CGMCC 1.12990</strain>
    </source>
</reference>
<proteinExistence type="inferred from homology"/>
<keyword evidence="4" id="KW-1185">Reference proteome</keyword>
<dbReference type="InterPro" id="IPR000305">
    <property type="entry name" value="GIY-YIG_endonuc"/>
</dbReference>
<evidence type="ECO:0000256" key="1">
    <source>
        <dbReference type="ARBA" id="ARBA00007435"/>
    </source>
</evidence>
<dbReference type="InterPro" id="IPR035901">
    <property type="entry name" value="GIY-YIG_endonuc_sf"/>
</dbReference>
<dbReference type="SUPFAM" id="SSF82771">
    <property type="entry name" value="GIY-YIG endonuclease"/>
    <property type="match status" value="1"/>
</dbReference>
<dbReference type="CDD" id="cd10448">
    <property type="entry name" value="GIY-YIG_unchar_3"/>
    <property type="match status" value="1"/>
</dbReference>
<dbReference type="PROSITE" id="PS50164">
    <property type="entry name" value="GIY_YIG"/>
    <property type="match status" value="1"/>
</dbReference>
<dbReference type="PANTHER" id="PTHR34477:SF5">
    <property type="entry name" value="BSL5627 PROTEIN"/>
    <property type="match status" value="1"/>
</dbReference>
<name>A0ABQ1WPG1_9BACT</name>
<dbReference type="InterPro" id="IPR050190">
    <property type="entry name" value="UPF0213_domain"/>
</dbReference>
<dbReference type="EMBL" id="BMGS01000003">
    <property type="protein sequence ID" value="GGG40115.1"/>
    <property type="molecule type" value="Genomic_DNA"/>
</dbReference>
<dbReference type="Gene3D" id="3.40.1440.10">
    <property type="entry name" value="GIY-YIG endonuclease"/>
    <property type="match status" value="1"/>
</dbReference>
<gene>
    <name evidence="3" type="ORF">GCM10011378_15520</name>
</gene>
<organism evidence="3 4">
    <name type="scientific">Hymenobacter glacieicola</name>
    <dbReference type="NCBI Taxonomy" id="1562124"/>
    <lineage>
        <taxon>Bacteria</taxon>
        <taxon>Pseudomonadati</taxon>
        <taxon>Bacteroidota</taxon>
        <taxon>Cytophagia</taxon>
        <taxon>Cytophagales</taxon>
        <taxon>Hymenobacteraceae</taxon>
        <taxon>Hymenobacter</taxon>
    </lineage>
</organism>
<dbReference type="Pfam" id="PF01541">
    <property type="entry name" value="GIY-YIG"/>
    <property type="match status" value="1"/>
</dbReference>